<sequence length="716" mass="80363">MTWPLTVQVRIFRQRLLTNHLLNSSALVSQATQAECHPRDASANCGLNPVRALNPSHTVPISNLPRLLAKTINMPLCSLCETIPPKFFSSARSDQCTVEHHPNLVALEKSAEAGCRMCAVVYNAIQRRIKDGKIYNTMDGKPVDLSQQINLRSTKFGAQSVCLGWADVGSMRGIEIPQDWDDVAVYDCKPELGMASDLKYQSDTVKWWLENCWGQHAECRKNHDASYLPTRLIDVESSDLNLVRLVVTAEEPIGDPRYIASSHCWGLTMPESAKTVTSNFKQHTESIPLSDLSRTFVDFIKISRNIGVRYVWIDSLCIIQDSYEDWTVEAAQMAAVYSNAYVTVAASGSSDGTGGCRKGDASESFFGPADLTWNEEDESGIRRARTIRVFAKPEGHAVTSLSQDPLVSRGWTLQERELSPRVVHYSKDTIRWECACQKATLEFPWSDSLSFNNALRAFDQGQLQPQGTEGWYSDEAVRKNSFVWFEVVERYTKRSLTKQTDILPAVSGIARYFSKEIGDKYHAGLFESHGVIALIWRIEGKSKDKRSRHSEYLAPSWSWASVKGPAEWWWTLKQHKQEPVDHTFTPQILEMSTVPAGDDPFSVLKGGTLRLKGLLVPVGAMWREQDGLEHDQRSIMAMQADGHMTKVGTITFDVPEEACQVLLCFACRRESQFGWIDALGLAPTGQGTLQFKRVGLVRSKEKSWWEKAVTAEISII</sequence>
<keyword evidence="2" id="KW-1185">Reference proteome</keyword>
<evidence type="ECO:0000313" key="2">
    <source>
        <dbReference type="Proteomes" id="UP001065298"/>
    </source>
</evidence>
<organism evidence="1 2">
    <name type="scientific">Fusarium keratoplasticum</name>
    <dbReference type="NCBI Taxonomy" id="1328300"/>
    <lineage>
        <taxon>Eukaryota</taxon>
        <taxon>Fungi</taxon>
        <taxon>Dikarya</taxon>
        <taxon>Ascomycota</taxon>
        <taxon>Pezizomycotina</taxon>
        <taxon>Sordariomycetes</taxon>
        <taxon>Hypocreomycetidae</taxon>
        <taxon>Hypocreales</taxon>
        <taxon>Nectriaceae</taxon>
        <taxon>Fusarium</taxon>
        <taxon>Fusarium solani species complex</taxon>
    </lineage>
</organism>
<dbReference type="EMBL" id="CM046514">
    <property type="protein sequence ID" value="KAI8650388.1"/>
    <property type="molecule type" value="Genomic_DNA"/>
</dbReference>
<dbReference type="Proteomes" id="UP001065298">
    <property type="component" value="Chromosome 12"/>
</dbReference>
<name>A0ACC0QFA9_9HYPO</name>
<protein>
    <submittedName>
        <fullName evidence="1">HET domain-containing protein</fullName>
    </submittedName>
</protein>
<comment type="caution">
    <text evidence="1">The sequence shown here is derived from an EMBL/GenBank/DDBJ whole genome shotgun (WGS) entry which is preliminary data.</text>
</comment>
<gene>
    <name evidence="1" type="ORF">NCS57_01372300</name>
</gene>
<evidence type="ECO:0000313" key="1">
    <source>
        <dbReference type="EMBL" id="KAI8650388.1"/>
    </source>
</evidence>
<reference evidence="1" key="1">
    <citation type="submission" date="2022-06" db="EMBL/GenBank/DDBJ databases">
        <title>Fusarium solani species complex genomes reveal bases of compartmentalisation and animal pathogenesis.</title>
        <authorList>
            <person name="Tsai I.J."/>
        </authorList>
    </citation>
    <scope>NUCLEOTIDE SEQUENCE</scope>
    <source>
        <strain evidence="1">Fu6.1</strain>
    </source>
</reference>
<accession>A0ACC0QFA9</accession>
<proteinExistence type="predicted"/>